<dbReference type="EMBL" id="JH651384">
    <property type="protein sequence ID" value="EIJ33910.1"/>
    <property type="molecule type" value="Genomic_DNA"/>
</dbReference>
<dbReference type="PANTHER" id="PTHR36508">
    <property type="entry name" value="PROTEIN SLYX"/>
    <property type="match status" value="1"/>
</dbReference>
<dbReference type="InterPro" id="IPR007236">
    <property type="entry name" value="SlyX"/>
</dbReference>
<dbReference type="Pfam" id="PF04102">
    <property type="entry name" value="SlyX"/>
    <property type="match status" value="1"/>
</dbReference>
<accession>A0A656HET0</accession>
<keyword evidence="2" id="KW-1185">Reference proteome</keyword>
<protein>
    <submittedName>
        <fullName evidence="1">SlyX family protein</fullName>
    </submittedName>
</protein>
<proteinExistence type="predicted"/>
<evidence type="ECO:0000313" key="1">
    <source>
        <dbReference type="EMBL" id="EIJ33910.1"/>
    </source>
</evidence>
<name>A0A656HET0_THINJ</name>
<dbReference type="PANTHER" id="PTHR36508:SF1">
    <property type="entry name" value="PROTEIN SLYX"/>
    <property type="match status" value="1"/>
</dbReference>
<dbReference type="AlphaFoldDB" id="A0A656HET0"/>
<dbReference type="Proteomes" id="UP000005317">
    <property type="component" value="Unassembled WGS sequence"/>
</dbReference>
<dbReference type="RefSeq" id="WP_002707858.1">
    <property type="nucleotide sequence ID" value="NZ_JH651384.1"/>
</dbReference>
<gene>
    <name evidence="1" type="ORF">Thini_1292</name>
</gene>
<reference evidence="2" key="1">
    <citation type="journal article" date="2011" name="Stand. Genomic Sci.">
        <title>Genome sequence of the filamentous, gliding Thiothrix nivea neotype strain (JP2(T)).</title>
        <authorList>
            <person name="Lapidus A."/>
            <person name="Nolan M."/>
            <person name="Lucas S."/>
            <person name="Glavina Del Rio T."/>
            <person name="Tice H."/>
            <person name="Cheng J.F."/>
            <person name="Tapia R."/>
            <person name="Han C."/>
            <person name="Goodwin L."/>
            <person name="Pitluck S."/>
            <person name="Liolios K."/>
            <person name="Pagani I."/>
            <person name="Ivanova N."/>
            <person name="Huntemann M."/>
            <person name="Mavromatis K."/>
            <person name="Mikhailova N."/>
            <person name="Pati A."/>
            <person name="Chen A."/>
            <person name="Palaniappan K."/>
            <person name="Land M."/>
            <person name="Brambilla E.M."/>
            <person name="Rohde M."/>
            <person name="Abt B."/>
            <person name="Verbarg S."/>
            <person name="Goker M."/>
            <person name="Bristow J."/>
            <person name="Eisen J.A."/>
            <person name="Markowitz V."/>
            <person name="Hugenholtz P."/>
            <person name="Kyrpides N.C."/>
            <person name="Klenk H.P."/>
            <person name="Woyke T."/>
        </authorList>
    </citation>
    <scope>NUCLEOTIDE SEQUENCE [LARGE SCALE GENOMIC DNA]</scope>
    <source>
        <strain evidence="2">ATCC 35100 / DSM 5205 / JP2</strain>
    </source>
</reference>
<evidence type="ECO:0000313" key="2">
    <source>
        <dbReference type="Proteomes" id="UP000005317"/>
    </source>
</evidence>
<organism evidence="1 2">
    <name type="scientific">Thiothrix nivea (strain ATCC 35100 / DSM 5205 / JP2)</name>
    <dbReference type="NCBI Taxonomy" id="870187"/>
    <lineage>
        <taxon>Bacteria</taxon>
        <taxon>Pseudomonadati</taxon>
        <taxon>Pseudomonadota</taxon>
        <taxon>Gammaproteobacteria</taxon>
        <taxon>Thiotrichales</taxon>
        <taxon>Thiotrichaceae</taxon>
        <taxon>Thiothrix</taxon>
    </lineage>
</organism>
<sequence length="67" mass="7791">MEERLEKLELLFMQQEQTIEVLSQQVYLQQQEITRALGEIERLKDKLKALEPALLGSSADEPPPPHY</sequence>
<dbReference type="OrthoDB" id="5625681at2"/>